<comment type="similarity">
    <text evidence="1">Belongs to the plant acyltransferase family.</text>
</comment>
<evidence type="ECO:0000256" key="1">
    <source>
        <dbReference type="ARBA" id="ARBA00009861"/>
    </source>
</evidence>
<dbReference type="EMBL" id="LWDX02045002">
    <property type="protein sequence ID" value="OEL22558.1"/>
    <property type="molecule type" value="Genomic_DNA"/>
</dbReference>
<dbReference type="OrthoDB" id="692736at2759"/>
<proteinExistence type="inferred from homology"/>
<dbReference type="Pfam" id="PF02458">
    <property type="entry name" value="Transferase"/>
    <property type="match status" value="2"/>
</dbReference>
<comment type="caution">
    <text evidence="2">The sequence shown here is derived from an EMBL/GenBank/DDBJ whole genome shotgun (WGS) entry which is preliminary data.</text>
</comment>
<evidence type="ECO:0000313" key="2">
    <source>
        <dbReference type="EMBL" id="OEL22558.1"/>
    </source>
</evidence>
<dbReference type="PANTHER" id="PTHR31147:SF61">
    <property type="entry name" value="ACYL TRANSFERASE 15"/>
    <property type="match status" value="1"/>
</dbReference>
<keyword evidence="3" id="KW-1185">Reference proteome</keyword>
<organism evidence="2 3">
    <name type="scientific">Dichanthelium oligosanthes</name>
    <dbReference type="NCBI Taxonomy" id="888268"/>
    <lineage>
        <taxon>Eukaryota</taxon>
        <taxon>Viridiplantae</taxon>
        <taxon>Streptophyta</taxon>
        <taxon>Embryophyta</taxon>
        <taxon>Tracheophyta</taxon>
        <taxon>Spermatophyta</taxon>
        <taxon>Magnoliopsida</taxon>
        <taxon>Liliopsida</taxon>
        <taxon>Poales</taxon>
        <taxon>Poaceae</taxon>
        <taxon>PACMAD clade</taxon>
        <taxon>Panicoideae</taxon>
        <taxon>Panicodae</taxon>
        <taxon>Paniceae</taxon>
        <taxon>Dichantheliinae</taxon>
        <taxon>Dichanthelium</taxon>
    </lineage>
</organism>
<reference evidence="2 3" key="1">
    <citation type="submission" date="2016-09" db="EMBL/GenBank/DDBJ databases">
        <title>The draft genome of Dichanthelium oligosanthes: A C3 panicoid grass species.</title>
        <authorList>
            <person name="Studer A.J."/>
            <person name="Schnable J.C."/>
            <person name="Brutnell T.P."/>
        </authorList>
    </citation>
    <scope>NUCLEOTIDE SEQUENCE [LARGE SCALE GENOMIC DNA]</scope>
    <source>
        <strain evidence="3">cv. Kellogg 1175</strain>
        <tissue evidence="2">Leaf</tissue>
    </source>
</reference>
<name>A0A1E5VBQ0_9POAL</name>
<accession>A0A1E5VBQ0</accession>
<dbReference type="InterPro" id="IPR050898">
    <property type="entry name" value="Plant_acyltransferase"/>
</dbReference>
<dbReference type="GO" id="GO:0016747">
    <property type="term" value="F:acyltransferase activity, transferring groups other than amino-acyl groups"/>
    <property type="evidence" value="ECO:0007669"/>
    <property type="project" value="UniProtKB-ARBA"/>
</dbReference>
<dbReference type="InterPro" id="IPR023213">
    <property type="entry name" value="CAT-like_dom_sf"/>
</dbReference>
<dbReference type="AlphaFoldDB" id="A0A1E5VBQ0"/>
<dbReference type="Proteomes" id="UP000095767">
    <property type="component" value="Unassembled WGS sequence"/>
</dbReference>
<evidence type="ECO:0000313" key="3">
    <source>
        <dbReference type="Proteomes" id="UP000095767"/>
    </source>
</evidence>
<dbReference type="Gene3D" id="3.30.559.10">
    <property type="entry name" value="Chloramphenicol acetyltransferase-like domain"/>
    <property type="match status" value="2"/>
</dbReference>
<gene>
    <name evidence="2" type="ORF">BAE44_0016430</name>
</gene>
<dbReference type="STRING" id="888268.A0A1E5VBQ0"/>
<dbReference type="PANTHER" id="PTHR31147">
    <property type="entry name" value="ACYL TRANSFERASE 4"/>
    <property type="match status" value="1"/>
</dbReference>
<protein>
    <recommendedName>
        <fullName evidence="4">Benzyl alcohol O-benzoyltransferase</fullName>
    </recommendedName>
</protein>
<evidence type="ECO:0008006" key="4">
    <source>
        <dbReference type="Google" id="ProtNLM"/>
    </source>
</evidence>
<sequence length="276" mass="28955">MSVVVRKSSPAVIRAIRAPPELMTTTPTSGGDDGDKFSIRCSGEGVEFVAASADCGLEEAKIFDESAGAKALLDELAVYYPVGSYDFDDPMLSVQVTEFSCGGIVLGATWNHAVAGGAGIAQFLAAVGEFARGLPSAVTATLMHPGSPDMELVVPLDVTVPSAVINRVKAEYRGCFDGDGQTCTVFEAVLAVLWRCRVRATMSDPDTPAYLTFGANIRRHVGANDGYYGNCIANQLLAAATNAGVVDLIRMIKRAKGQLPDKFKENGSGGSHAICL</sequence>